<dbReference type="InterPro" id="IPR014445">
    <property type="entry name" value="Gln-dep_NAD_synthase"/>
</dbReference>
<dbReference type="SUPFAM" id="SSF56317">
    <property type="entry name" value="Carbon-nitrogen hydrolase"/>
    <property type="match status" value="1"/>
</dbReference>
<protein>
    <recommendedName>
        <fullName evidence="7">Glutamine-dependent NAD(+) synthetase</fullName>
        <ecNumber evidence="7">6.3.5.1</ecNumber>
    </recommendedName>
    <alternativeName>
        <fullName evidence="7">NAD(+) synthase [glutamine-hydrolyzing]</fullName>
    </alternativeName>
</protein>
<dbReference type="FunFam" id="3.40.50.620:FF:000036">
    <property type="entry name" value="Glutamine-dependent NAD(+) synthetase"/>
    <property type="match status" value="1"/>
</dbReference>
<dbReference type="InterPro" id="IPR014729">
    <property type="entry name" value="Rossmann-like_a/b/a_fold"/>
</dbReference>
<dbReference type="Pfam" id="PF00795">
    <property type="entry name" value="CN_hydrolase"/>
    <property type="match status" value="1"/>
</dbReference>
<dbReference type="PROSITE" id="PS50263">
    <property type="entry name" value="CN_HYDROLASE"/>
    <property type="match status" value="1"/>
</dbReference>
<evidence type="ECO:0000256" key="1">
    <source>
        <dbReference type="ARBA" id="ARBA00005188"/>
    </source>
</evidence>
<dbReference type="HAMAP" id="MF_02090">
    <property type="entry name" value="NadE_glutamine_dep"/>
    <property type="match status" value="1"/>
</dbReference>
<dbReference type="CDD" id="cd07570">
    <property type="entry name" value="GAT_Gln-NAD-synth"/>
    <property type="match status" value="1"/>
</dbReference>
<dbReference type="AlphaFoldDB" id="A0A9W7L4N7"/>
<dbReference type="Gene3D" id="3.60.110.10">
    <property type="entry name" value="Carbon-nitrogen hydrolase"/>
    <property type="match status" value="1"/>
</dbReference>
<keyword evidence="6 7" id="KW-0520">NAD</keyword>
<dbReference type="PANTHER" id="PTHR23090:SF9">
    <property type="entry name" value="GLUTAMINE-DEPENDENT NAD(+) SYNTHETASE"/>
    <property type="match status" value="1"/>
</dbReference>
<evidence type="ECO:0000313" key="10">
    <source>
        <dbReference type="Proteomes" id="UP001165065"/>
    </source>
</evidence>
<dbReference type="SUPFAM" id="SSF52402">
    <property type="entry name" value="Adenine nucleotide alpha hydrolases-like"/>
    <property type="match status" value="1"/>
</dbReference>
<dbReference type="Pfam" id="PF02540">
    <property type="entry name" value="NAD_synthase"/>
    <property type="match status" value="1"/>
</dbReference>
<dbReference type="EC" id="6.3.5.1" evidence="7"/>
<comment type="similarity">
    <text evidence="2 7">In the C-terminal section; belongs to the NAD synthetase family.</text>
</comment>
<evidence type="ECO:0000256" key="2">
    <source>
        <dbReference type="ARBA" id="ARBA00007145"/>
    </source>
</evidence>
<sequence length="710" mass="78863">MSYTTKVSTCSLNQHALAFSLNLANLKAAVDAAKADNSKYLLTPELSLCGYGCEDHFLEPDTESHCWEILAELLPSTLNCPNFLLDVGMPIVFNGSRFNCRVLVCDGRIVGIRPKTVMADDGNYREGRWFTPWCRGVGELEEYLLPKAFIDSVPGSSQRTAPFGLMVFRTSDGLKLSVETCEELWSPESPNIELSLLGVEVIANGSGSHHELRKLHRRLELIIEATKKNGGVYLYSNQRGCDGSRVYYDGSSMIVCNGQVLRQGVQFGLKDVEVLTATVDVEGVRSYRACRPSFRMQSASHSCPREQVNLESMRAFLPAASARRDLKPTDPVELTFSTPEQECLLGPACWLWDYLRRSGGSGFFLPLSGGADSASTATIVFAMCKLVMKEFLAGDNEQLRRDVVKVVGEGAVVRTAEELCNLILHTTYMGTSNSSQQTLRRAGVLASHIGCYHLSANIDAMVSSVVGVFTTITNCRPSFESAGGTSVEDLALQNIQARLRMVLAYMMAQLLPWCRKRKGFLLVLGSGNVDECLRGYLTKYDCSSADLNPIGSISKVDLKNMLKFAAVEYNLAILAEIVAAPPTAELRPNGAKEEHTQSDEADMGMSYEELGVFGRLRKISRCGPVSMYRKLLHIWPELTAQQVADKVKRFFFYYSINRHKMTTITPSYHAEAYSPDDNRFDQRPFLYDARWSWQNKVMDTLASEDQQGLC</sequence>
<reference evidence="10" key="1">
    <citation type="journal article" date="2023" name="Commun. Biol.">
        <title>Genome analysis of Parmales, the sister group of diatoms, reveals the evolutionary specialization of diatoms from phago-mixotrophs to photoautotrophs.</title>
        <authorList>
            <person name="Ban H."/>
            <person name="Sato S."/>
            <person name="Yoshikawa S."/>
            <person name="Yamada K."/>
            <person name="Nakamura Y."/>
            <person name="Ichinomiya M."/>
            <person name="Sato N."/>
            <person name="Blanc-Mathieu R."/>
            <person name="Endo H."/>
            <person name="Kuwata A."/>
            <person name="Ogata H."/>
        </authorList>
    </citation>
    <scope>NUCLEOTIDE SEQUENCE [LARGE SCALE GENOMIC DNA]</scope>
</reference>
<dbReference type="NCBIfam" id="TIGR00552">
    <property type="entry name" value="nadE"/>
    <property type="match status" value="1"/>
</dbReference>
<dbReference type="OrthoDB" id="2020662at2759"/>
<dbReference type="GO" id="GO:0009435">
    <property type="term" value="P:NAD+ biosynthetic process"/>
    <property type="evidence" value="ECO:0007669"/>
    <property type="project" value="UniProtKB-UniRule"/>
</dbReference>
<dbReference type="GO" id="GO:0005737">
    <property type="term" value="C:cytoplasm"/>
    <property type="evidence" value="ECO:0007669"/>
    <property type="project" value="InterPro"/>
</dbReference>
<dbReference type="InterPro" id="IPR022310">
    <property type="entry name" value="NAD/GMP_synthase"/>
</dbReference>
<comment type="pathway">
    <text evidence="1 7">Cofactor biosynthesis; NAD(+) biosynthesis; NAD(+) from deamido-NAD(+) (L-Gln route): step 1/1.</text>
</comment>
<keyword evidence="3 7" id="KW-0436">Ligase</keyword>
<evidence type="ECO:0000259" key="8">
    <source>
        <dbReference type="PROSITE" id="PS50263"/>
    </source>
</evidence>
<accession>A0A9W7L4N7</accession>
<feature type="domain" description="CN hydrolase" evidence="8">
    <location>
        <begin position="5"/>
        <end position="281"/>
    </location>
</feature>
<evidence type="ECO:0000256" key="7">
    <source>
        <dbReference type="PIRNR" id="PIRNR006630"/>
    </source>
</evidence>
<dbReference type="PIRSF" id="PIRSF006630">
    <property type="entry name" value="NADS_GAT"/>
    <property type="match status" value="1"/>
</dbReference>
<name>A0A9W7L4N7_9STRA</name>
<keyword evidence="10" id="KW-1185">Reference proteome</keyword>
<dbReference type="EMBL" id="BRYA01000679">
    <property type="protein sequence ID" value="GMI29344.1"/>
    <property type="molecule type" value="Genomic_DNA"/>
</dbReference>
<evidence type="ECO:0000256" key="3">
    <source>
        <dbReference type="ARBA" id="ARBA00022598"/>
    </source>
</evidence>
<dbReference type="GO" id="GO:0003952">
    <property type="term" value="F:NAD+ synthase (glutamine-hydrolyzing) activity"/>
    <property type="evidence" value="ECO:0007669"/>
    <property type="project" value="UniProtKB-UniRule"/>
</dbReference>
<keyword evidence="5 7" id="KW-0067">ATP-binding</keyword>
<dbReference type="PANTHER" id="PTHR23090">
    <property type="entry name" value="NH 3 /GLUTAMINE-DEPENDENT NAD + SYNTHETASE"/>
    <property type="match status" value="1"/>
</dbReference>
<dbReference type="Gene3D" id="3.40.50.620">
    <property type="entry name" value="HUPs"/>
    <property type="match status" value="1"/>
</dbReference>
<keyword evidence="4 7" id="KW-0547">Nucleotide-binding</keyword>
<dbReference type="InterPro" id="IPR036526">
    <property type="entry name" value="C-N_Hydrolase_sf"/>
</dbReference>
<dbReference type="InterPro" id="IPR003010">
    <property type="entry name" value="C-N_Hydrolase"/>
</dbReference>
<organism evidence="9 10">
    <name type="scientific">Triparma columacea</name>
    <dbReference type="NCBI Taxonomy" id="722753"/>
    <lineage>
        <taxon>Eukaryota</taxon>
        <taxon>Sar</taxon>
        <taxon>Stramenopiles</taxon>
        <taxon>Ochrophyta</taxon>
        <taxon>Bolidophyceae</taxon>
        <taxon>Parmales</taxon>
        <taxon>Triparmaceae</taxon>
        <taxon>Triparma</taxon>
    </lineage>
</organism>
<dbReference type="GO" id="GO:0004359">
    <property type="term" value="F:glutaminase activity"/>
    <property type="evidence" value="ECO:0007669"/>
    <property type="project" value="InterPro"/>
</dbReference>
<gene>
    <name evidence="9" type="ORF">TrCOL_g6479</name>
</gene>
<proteinExistence type="inferred from homology"/>
<evidence type="ECO:0000313" key="9">
    <source>
        <dbReference type="EMBL" id="GMI29344.1"/>
    </source>
</evidence>
<evidence type="ECO:0000256" key="5">
    <source>
        <dbReference type="ARBA" id="ARBA00022840"/>
    </source>
</evidence>
<dbReference type="CDD" id="cd00553">
    <property type="entry name" value="NAD_synthase"/>
    <property type="match status" value="1"/>
</dbReference>
<comment type="catalytic activity">
    <reaction evidence="7">
        <text>deamido-NAD(+) + L-glutamine + ATP + H2O = L-glutamate + AMP + diphosphate + NAD(+) + H(+)</text>
        <dbReference type="Rhea" id="RHEA:24384"/>
        <dbReference type="ChEBI" id="CHEBI:15377"/>
        <dbReference type="ChEBI" id="CHEBI:15378"/>
        <dbReference type="ChEBI" id="CHEBI:29985"/>
        <dbReference type="ChEBI" id="CHEBI:30616"/>
        <dbReference type="ChEBI" id="CHEBI:33019"/>
        <dbReference type="ChEBI" id="CHEBI:57540"/>
        <dbReference type="ChEBI" id="CHEBI:58359"/>
        <dbReference type="ChEBI" id="CHEBI:58437"/>
        <dbReference type="ChEBI" id="CHEBI:456215"/>
        <dbReference type="EC" id="6.3.5.1"/>
    </reaction>
</comment>
<dbReference type="InterPro" id="IPR003694">
    <property type="entry name" value="NAD_synthase"/>
</dbReference>
<evidence type="ECO:0000256" key="4">
    <source>
        <dbReference type="ARBA" id="ARBA00022741"/>
    </source>
</evidence>
<comment type="caution">
    <text evidence="9">The sequence shown here is derived from an EMBL/GenBank/DDBJ whole genome shotgun (WGS) entry which is preliminary data.</text>
</comment>
<dbReference type="Proteomes" id="UP001165065">
    <property type="component" value="Unassembled WGS sequence"/>
</dbReference>
<dbReference type="GO" id="GO:0005524">
    <property type="term" value="F:ATP binding"/>
    <property type="evidence" value="ECO:0007669"/>
    <property type="project" value="UniProtKB-UniRule"/>
</dbReference>
<evidence type="ECO:0000256" key="6">
    <source>
        <dbReference type="ARBA" id="ARBA00023027"/>
    </source>
</evidence>